<evidence type="ECO:0000256" key="13">
    <source>
        <dbReference type="RuleBase" id="RU004349"/>
    </source>
</evidence>
<dbReference type="GO" id="GO:0065002">
    <property type="term" value="P:intracellular protein transmembrane transport"/>
    <property type="evidence" value="ECO:0007669"/>
    <property type="project" value="UniProtKB-UniRule"/>
</dbReference>
<keyword evidence="4 10" id="KW-0812">Transmembrane</keyword>
<evidence type="ECO:0000256" key="4">
    <source>
        <dbReference type="ARBA" id="ARBA00022692"/>
    </source>
</evidence>
<keyword evidence="5 10" id="KW-0653">Protein transport</keyword>
<dbReference type="GO" id="GO:0006605">
    <property type="term" value="P:protein targeting"/>
    <property type="evidence" value="ECO:0007669"/>
    <property type="project" value="UniProtKB-UniRule"/>
</dbReference>
<evidence type="ECO:0000256" key="5">
    <source>
        <dbReference type="ARBA" id="ARBA00022927"/>
    </source>
</evidence>
<dbReference type="InterPro" id="IPR026593">
    <property type="entry name" value="SecY"/>
</dbReference>
<feature type="transmembrane region" description="Helical" evidence="10">
    <location>
        <begin position="115"/>
        <end position="134"/>
    </location>
</feature>
<feature type="transmembrane region" description="Helical" evidence="10">
    <location>
        <begin position="368"/>
        <end position="390"/>
    </location>
</feature>
<comment type="subcellular location">
    <subcellularLocation>
        <location evidence="10">Cell membrane</location>
        <topology evidence="10">Multi-pass membrane protein</topology>
    </subcellularLocation>
    <subcellularLocation>
        <location evidence="1 12">Membrane</location>
        <topology evidence="1 12">Multi-pass membrane protein</topology>
    </subcellularLocation>
</comment>
<feature type="transmembrane region" description="Helical" evidence="10">
    <location>
        <begin position="146"/>
        <end position="166"/>
    </location>
</feature>
<keyword evidence="7 10" id="KW-0811">Translocation</keyword>
<dbReference type="RefSeq" id="WP_083068049.1">
    <property type="nucleotide sequence ID" value="NZ_NBTM02000001.1"/>
</dbReference>
<feature type="transmembrane region" description="Helical" evidence="10">
    <location>
        <begin position="64"/>
        <end position="87"/>
    </location>
</feature>
<dbReference type="PIRSF" id="PIRSF004557">
    <property type="entry name" value="SecY"/>
    <property type="match status" value="1"/>
</dbReference>
<dbReference type="AlphaFoldDB" id="A0A2J9PLM5"/>
<dbReference type="InterPro" id="IPR023201">
    <property type="entry name" value="SecY_dom_sf"/>
</dbReference>
<evidence type="ECO:0000256" key="12">
    <source>
        <dbReference type="RuleBase" id="RU003484"/>
    </source>
</evidence>
<evidence type="ECO:0000256" key="8">
    <source>
        <dbReference type="ARBA" id="ARBA00023136"/>
    </source>
</evidence>
<keyword evidence="6 10" id="KW-1133">Transmembrane helix</keyword>
<evidence type="ECO:0000313" key="15">
    <source>
        <dbReference type="Proteomes" id="UP000192813"/>
    </source>
</evidence>
<dbReference type="PRINTS" id="PR00303">
    <property type="entry name" value="SECYTRNLCASE"/>
</dbReference>
<feature type="transmembrane region" description="Helical" evidence="10">
    <location>
        <begin position="173"/>
        <end position="191"/>
    </location>
</feature>
<comment type="function">
    <text evidence="10 11">The central subunit of the protein translocation channel SecYEG. Consists of two halves formed by TMs 1-5 and 6-10. These two domains form a lateral gate at the front which open onto the bilayer between TMs 2 and 7, and are clamped together by SecE at the back. The channel is closed by both a pore ring composed of hydrophobic SecY resides and a short helix (helix 2A) on the extracellular side of the membrane which forms a plug. The plug probably moves laterally to allow the channel to open. The ring and the pore may move independently.</text>
</comment>
<evidence type="ECO:0000256" key="11">
    <source>
        <dbReference type="RuleBase" id="RU000537"/>
    </source>
</evidence>
<feature type="transmembrane region" description="Helical" evidence="10">
    <location>
        <begin position="396"/>
        <end position="414"/>
    </location>
</feature>
<evidence type="ECO:0000256" key="9">
    <source>
        <dbReference type="ARBA" id="ARBA00039733"/>
    </source>
</evidence>
<proteinExistence type="inferred from homology"/>
<dbReference type="GO" id="GO:0005886">
    <property type="term" value="C:plasma membrane"/>
    <property type="evidence" value="ECO:0007669"/>
    <property type="project" value="UniProtKB-SubCell"/>
</dbReference>
<evidence type="ECO:0000256" key="6">
    <source>
        <dbReference type="ARBA" id="ARBA00022989"/>
    </source>
</evidence>
<feature type="transmembrane region" description="Helical" evidence="10">
    <location>
        <begin position="310"/>
        <end position="328"/>
    </location>
</feature>
<dbReference type="SUPFAM" id="SSF103491">
    <property type="entry name" value="Preprotein translocase SecY subunit"/>
    <property type="match status" value="1"/>
</dbReference>
<evidence type="ECO:0000256" key="1">
    <source>
        <dbReference type="ARBA" id="ARBA00004141"/>
    </source>
</evidence>
<keyword evidence="10" id="KW-1003">Cell membrane</keyword>
<comment type="similarity">
    <text evidence="2 10 13">Belongs to the SecY/SEC61-alpha family.</text>
</comment>
<dbReference type="Proteomes" id="UP000192813">
    <property type="component" value="Unassembled WGS sequence"/>
</dbReference>
<dbReference type="HAMAP" id="MF_01465">
    <property type="entry name" value="SecY"/>
    <property type="match status" value="1"/>
</dbReference>
<dbReference type="PROSITE" id="PS00756">
    <property type="entry name" value="SECY_2"/>
    <property type="match status" value="1"/>
</dbReference>
<dbReference type="Gene3D" id="1.10.3370.10">
    <property type="entry name" value="SecY subunit domain"/>
    <property type="match status" value="1"/>
</dbReference>
<evidence type="ECO:0000256" key="10">
    <source>
        <dbReference type="HAMAP-Rule" id="MF_01465"/>
    </source>
</evidence>
<feature type="transmembrane region" description="Helical" evidence="10">
    <location>
        <begin position="266"/>
        <end position="290"/>
    </location>
</feature>
<keyword evidence="3 10" id="KW-0813">Transport</keyword>
<comment type="caution">
    <text evidence="14">The sequence shown here is derived from an EMBL/GenBank/DDBJ whole genome shotgun (WGS) entry which is preliminary data.</text>
</comment>
<keyword evidence="8 10" id="KW-0472">Membrane</keyword>
<comment type="subunit">
    <text evidence="10">Component of the Sec protein translocase complex. Heterotrimer consisting of SecY, SecE and SecG subunits. The heterotrimers can form oligomers, although 1 heterotrimer is thought to be able to translocate proteins. Interacts with the ribosome. Interacts with SecDF, and other proteins may be involved. Interacts with SecA.</text>
</comment>
<dbReference type="GO" id="GO:0043952">
    <property type="term" value="P:protein transport by the Sec complex"/>
    <property type="evidence" value="ECO:0007669"/>
    <property type="project" value="UniProtKB-UniRule"/>
</dbReference>
<dbReference type="InterPro" id="IPR002208">
    <property type="entry name" value="SecY/SEC61-alpha"/>
</dbReference>
<dbReference type="InterPro" id="IPR030659">
    <property type="entry name" value="SecY_CS"/>
</dbReference>
<dbReference type="FunFam" id="1.10.3370.10:FF:000001">
    <property type="entry name" value="Preprotein translocase subunit SecY"/>
    <property type="match status" value="1"/>
</dbReference>
<evidence type="ECO:0000256" key="7">
    <source>
        <dbReference type="ARBA" id="ARBA00023010"/>
    </source>
</evidence>
<protein>
    <recommendedName>
        <fullName evidence="9 10">Protein translocase subunit SecY</fullName>
    </recommendedName>
</protein>
<dbReference type="NCBIfam" id="TIGR00967">
    <property type="entry name" value="3a0501s007"/>
    <property type="match status" value="1"/>
</dbReference>
<evidence type="ECO:0000256" key="3">
    <source>
        <dbReference type="ARBA" id="ARBA00022448"/>
    </source>
</evidence>
<sequence>MFQILKNGFQDKDIRSRVAFTAIMLIVFRIGASITVPGVNAAGIQGLAESGLFSLLNTLGGGALSSYSIFSLGVSPYITASIIIQLLQMEIIPSFTEWSKQGEVGRRKLNRWTRYFAVAIGFFQALAISIGFNSLSSLGLINNPGFVTYLLIALFMTAGSMFVIWIGEQITEYGIGNGTSIVIFAGILAQIPSELTSYYQNNIVDATSSELNRQMIYAGLFVLVFILLIMFVIFMSQAERQIPVRYSKRANSASQKSHLPLKINSAGVIPVIFASSLIMVPQTLLGLFAADYSDVSWYQVLSTIFNLEEPAGIAIYAIVIILFTFFYAHIQINPERAAENLQKAGGYIPSIRPGLATKEYLQKMLNRLSAVGSLFLMGVAVLPLLGAYFFDMPQSIALGGTSLLIVVGVALDTAKQIEGRTIKRQYVGFIHDKKD</sequence>
<reference evidence="15" key="1">
    <citation type="submission" date="2017-12" db="EMBL/GenBank/DDBJ databases">
        <title>FDA dAtabase for Regulatory Grade micrObial Sequences (FDA-ARGOS): Supporting development and validation of Infectious Disease Dx tests.</title>
        <authorList>
            <person name="Hoffmann M."/>
            <person name="Allard M."/>
            <person name="Evans P."/>
            <person name="Brown E."/>
            <person name="Tallon L."/>
            <person name="Sadzewicz L."/>
            <person name="Sengamalay N."/>
            <person name="Ott S."/>
            <person name="Godinez A."/>
            <person name="Nagaraj S."/>
            <person name="Vavikolanu K."/>
            <person name="Aluvathingal J."/>
            <person name="Nadendla S."/>
            <person name="Sichtig H."/>
        </authorList>
    </citation>
    <scope>NUCLEOTIDE SEQUENCE [LARGE SCALE GENOMIC DNA]</scope>
    <source>
        <strain evidence="15">FDAARGOS_249</strain>
    </source>
</reference>
<feature type="transmembrane region" description="Helical" evidence="10">
    <location>
        <begin position="20"/>
        <end position="44"/>
    </location>
</feature>
<gene>
    <name evidence="10" type="primary">secY</name>
    <name evidence="14" type="ORF">A6J77_002770</name>
</gene>
<dbReference type="PANTHER" id="PTHR10906">
    <property type="entry name" value="SECY/SEC61-ALPHA FAMILY MEMBER"/>
    <property type="match status" value="1"/>
</dbReference>
<name>A0A2J9PLM5_9LACT</name>
<dbReference type="EMBL" id="NBTM02000001">
    <property type="protein sequence ID" value="PNL91206.1"/>
    <property type="molecule type" value="Genomic_DNA"/>
</dbReference>
<organism evidence="14 15">
    <name type="scientific">Aerococcus viridans</name>
    <dbReference type="NCBI Taxonomy" id="1377"/>
    <lineage>
        <taxon>Bacteria</taxon>
        <taxon>Bacillati</taxon>
        <taxon>Bacillota</taxon>
        <taxon>Bacilli</taxon>
        <taxon>Lactobacillales</taxon>
        <taxon>Aerococcaceae</taxon>
        <taxon>Aerococcus</taxon>
    </lineage>
</organism>
<feature type="transmembrane region" description="Helical" evidence="10">
    <location>
        <begin position="215"/>
        <end position="235"/>
    </location>
</feature>
<accession>A0A2J9PLM5</accession>
<dbReference type="PROSITE" id="PS00755">
    <property type="entry name" value="SECY_1"/>
    <property type="match status" value="1"/>
</dbReference>
<evidence type="ECO:0000256" key="2">
    <source>
        <dbReference type="ARBA" id="ARBA00005751"/>
    </source>
</evidence>
<dbReference type="Pfam" id="PF00344">
    <property type="entry name" value="SecY"/>
    <property type="match status" value="1"/>
</dbReference>
<evidence type="ECO:0000313" key="14">
    <source>
        <dbReference type="EMBL" id="PNL91206.1"/>
    </source>
</evidence>